<reference evidence="2" key="1">
    <citation type="submission" date="2022-03" db="EMBL/GenBank/DDBJ databases">
        <authorList>
            <person name="Tunstrom K."/>
        </authorList>
    </citation>
    <scope>NUCLEOTIDE SEQUENCE</scope>
</reference>
<evidence type="ECO:0000313" key="2">
    <source>
        <dbReference type="EMBL" id="CAH2087484.1"/>
    </source>
</evidence>
<feature type="compositionally biased region" description="Basic and acidic residues" evidence="1">
    <location>
        <begin position="112"/>
        <end position="123"/>
    </location>
</feature>
<dbReference type="Proteomes" id="UP001153954">
    <property type="component" value="Unassembled WGS sequence"/>
</dbReference>
<protein>
    <submittedName>
        <fullName evidence="2">Uncharacterized protein</fullName>
    </submittedName>
</protein>
<sequence length="152" mass="17069">MTKILTDLIKEPKERVEGHDFGCPGRAQELVAEAKTALEAGRVRKGNGGSDEKETGDEVLSRIRKTINTKEGWIKVERVRKDKDRQIIMGFGSTEDRNEAKEGMGKEGTGVKVEDVKYRDPLDPRTSPQRCPVGQYRCGYYKSPEEPEPGFV</sequence>
<comment type="caution">
    <text evidence="2">The sequence shown here is derived from an EMBL/GenBank/DDBJ whole genome shotgun (WGS) entry which is preliminary data.</text>
</comment>
<organism evidence="2 3">
    <name type="scientific">Euphydryas editha</name>
    <name type="common">Edith's checkerspot</name>
    <dbReference type="NCBI Taxonomy" id="104508"/>
    <lineage>
        <taxon>Eukaryota</taxon>
        <taxon>Metazoa</taxon>
        <taxon>Ecdysozoa</taxon>
        <taxon>Arthropoda</taxon>
        <taxon>Hexapoda</taxon>
        <taxon>Insecta</taxon>
        <taxon>Pterygota</taxon>
        <taxon>Neoptera</taxon>
        <taxon>Endopterygota</taxon>
        <taxon>Lepidoptera</taxon>
        <taxon>Glossata</taxon>
        <taxon>Ditrysia</taxon>
        <taxon>Papilionoidea</taxon>
        <taxon>Nymphalidae</taxon>
        <taxon>Nymphalinae</taxon>
        <taxon>Euphydryas</taxon>
    </lineage>
</organism>
<feature type="compositionally biased region" description="Basic and acidic residues" evidence="1">
    <location>
        <begin position="94"/>
        <end position="105"/>
    </location>
</feature>
<name>A0AAU9TIR1_EUPED</name>
<accession>A0AAU9TIR1</accession>
<dbReference type="EMBL" id="CAKOGL010000006">
    <property type="protein sequence ID" value="CAH2087484.1"/>
    <property type="molecule type" value="Genomic_DNA"/>
</dbReference>
<proteinExistence type="predicted"/>
<keyword evidence="3" id="KW-1185">Reference proteome</keyword>
<feature type="region of interest" description="Disordered" evidence="1">
    <location>
        <begin position="90"/>
        <end position="152"/>
    </location>
</feature>
<dbReference type="AlphaFoldDB" id="A0AAU9TIR1"/>
<evidence type="ECO:0000256" key="1">
    <source>
        <dbReference type="SAM" id="MobiDB-lite"/>
    </source>
</evidence>
<gene>
    <name evidence="2" type="ORF">EEDITHA_LOCUS3739</name>
</gene>
<evidence type="ECO:0000313" key="3">
    <source>
        <dbReference type="Proteomes" id="UP001153954"/>
    </source>
</evidence>